<feature type="compositionally biased region" description="Low complexity" evidence="15">
    <location>
        <begin position="211"/>
        <end position="220"/>
    </location>
</feature>
<sequence>MVTWGAEIVARSTQSRLGGLTEATASPKFGSSGAPTESRLGRYAGGMIDGDSAHRPDRDSQPHNTADLAPNHRGTPLPSYVNAWVSTQRWFGNKGRVPALRSIGHFALDCAEPGVTIRVDFVLDTASLTHTLYQLPTTERFEELPGADNALITVRQPGSLNARYIYDAAYDPAFAAALLAFMERQDVSVSTNPTATDRSAASARGEDLRPRSTAPSSTTAATVISSRVLSGEQSNTSIIVERVDASGSPAVPIICKVFRIIHAGENPDVTVQAALAGAGSTRIPLPFGAVLGQWDDPAEPGQRAVGHLAFAQEFLPDAPDAWRTALIAAAAGSDFTGPAFRLGQATADVHHDLARTLPTLEASPEVIAEEMAKIKLRCSQTLREVPLLAKYQSAIEAVFARAESAAWPRLQRIHGDFHLGQVLDVQGRGWVLLDFEGEPLRTLRERTRPDVPMRDVAGMLRSFSYVSGAMTATTAEAAVTLASAGSSSCAMTKNLPMISDWAMACRGAFLDGYAERSGLKLAEQLALLEAFELDKALYEAVYESRNRPAWLPIPLAAIERLVGTPD</sequence>
<name>A0A1I3DKU2_9MICO</name>
<evidence type="ECO:0000256" key="8">
    <source>
        <dbReference type="ARBA" id="ARBA00022741"/>
    </source>
</evidence>
<keyword evidence="10" id="KW-0067">ATP-binding</keyword>
<keyword evidence="6" id="KW-0321">Glycogen metabolism</keyword>
<dbReference type="Pfam" id="PF18085">
    <property type="entry name" value="Mak_N_cap"/>
    <property type="match status" value="1"/>
</dbReference>
<evidence type="ECO:0000256" key="11">
    <source>
        <dbReference type="ARBA" id="ARBA00023056"/>
    </source>
</evidence>
<organism evidence="18 20">
    <name type="scientific">Cryobacterium levicorallinum</name>
    <dbReference type="NCBI Taxonomy" id="995038"/>
    <lineage>
        <taxon>Bacteria</taxon>
        <taxon>Bacillati</taxon>
        <taxon>Actinomycetota</taxon>
        <taxon>Actinomycetes</taxon>
        <taxon>Micrococcales</taxon>
        <taxon>Microbacteriaceae</taxon>
        <taxon>Cryobacterium</taxon>
    </lineage>
</organism>
<accession>A0A1I3DKU2</accession>
<evidence type="ECO:0000256" key="3">
    <source>
        <dbReference type="ARBA" id="ARBA00011245"/>
    </source>
</evidence>
<keyword evidence="12" id="KW-0119">Carbohydrate metabolism</keyword>
<proteinExistence type="inferred from homology"/>
<dbReference type="EMBL" id="SOFE01000028">
    <property type="protein sequence ID" value="TFB81893.1"/>
    <property type="molecule type" value="Genomic_DNA"/>
</dbReference>
<keyword evidence="11" id="KW-0320">Glycogen biosynthesis</keyword>
<evidence type="ECO:0000313" key="20">
    <source>
        <dbReference type="Proteomes" id="UP000297963"/>
    </source>
</evidence>
<feature type="domain" description="Maltokinase N-terminal cap" evidence="16">
    <location>
        <begin position="84"/>
        <end position="171"/>
    </location>
</feature>
<evidence type="ECO:0000256" key="15">
    <source>
        <dbReference type="SAM" id="MobiDB-lite"/>
    </source>
</evidence>
<dbReference type="InterPro" id="IPR040999">
    <property type="entry name" value="Mak_N_cap"/>
</dbReference>
<evidence type="ECO:0000313" key="18">
    <source>
        <dbReference type="EMBL" id="TFB81893.1"/>
    </source>
</evidence>
<reference evidence="17 19" key="1">
    <citation type="submission" date="2016-10" db="EMBL/GenBank/DDBJ databases">
        <authorList>
            <person name="Varghese N."/>
            <person name="Submissions S."/>
        </authorList>
    </citation>
    <scope>NUCLEOTIDE SEQUENCE [LARGE SCALE GENOMIC DNA]</scope>
    <source>
        <strain evidence="17 19">GMCC 1.11211</strain>
    </source>
</reference>
<protein>
    <recommendedName>
        <fullName evidence="5">Maltokinase</fullName>
        <ecNumber evidence="4">2.7.1.175</ecNumber>
    </recommendedName>
    <alternativeName>
        <fullName evidence="13">Maltose-1-phosphate synthase</fullName>
    </alternativeName>
</protein>
<feature type="region of interest" description="Disordered" evidence="15">
    <location>
        <begin position="190"/>
        <end position="220"/>
    </location>
</feature>
<comment type="caution">
    <text evidence="18">The sequence shown here is derived from an EMBL/GenBank/DDBJ whole genome shotgun (WGS) entry which is preliminary data.</text>
</comment>
<dbReference type="SUPFAM" id="SSF56112">
    <property type="entry name" value="Protein kinase-like (PK-like)"/>
    <property type="match status" value="1"/>
</dbReference>
<evidence type="ECO:0000256" key="6">
    <source>
        <dbReference type="ARBA" id="ARBA00022600"/>
    </source>
</evidence>
<evidence type="ECO:0000256" key="1">
    <source>
        <dbReference type="ARBA" id="ARBA00004964"/>
    </source>
</evidence>
<dbReference type="UniPathway" id="UPA00164"/>
<evidence type="ECO:0000256" key="5">
    <source>
        <dbReference type="ARBA" id="ARBA00013882"/>
    </source>
</evidence>
<dbReference type="EC" id="2.7.1.175" evidence="4"/>
<evidence type="ECO:0000256" key="13">
    <source>
        <dbReference type="ARBA" id="ARBA00031251"/>
    </source>
</evidence>
<dbReference type="GO" id="GO:0005978">
    <property type="term" value="P:glycogen biosynthetic process"/>
    <property type="evidence" value="ECO:0007669"/>
    <property type="project" value="UniProtKB-UniPathway"/>
</dbReference>
<dbReference type="GO" id="GO:0005524">
    <property type="term" value="F:ATP binding"/>
    <property type="evidence" value="ECO:0007669"/>
    <property type="project" value="UniProtKB-KW"/>
</dbReference>
<dbReference type="STRING" id="995038.SAMN05216274_11914"/>
<dbReference type="Proteomes" id="UP000297963">
    <property type="component" value="Unassembled WGS sequence"/>
</dbReference>
<evidence type="ECO:0000259" key="16">
    <source>
        <dbReference type="Pfam" id="PF18085"/>
    </source>
</evidence>
<evidence type="ECO:0000256" key="4">
    <source>
        <dbReference type="ARBA" id="ARBA00011962"/>
    </source>
</evidence>
<evidence type="ECO:0000313" key="17">
    <source>
        <dbReference type="EMBL" id="SFH87364.1"/>
    </source>
</evidence>
<feature type="compositionally biased region" description="Basic and acidic residues" evidence="15">
    <location>
        <begin position="51"/>
        <end position="61"/>
    </location>
</feature>
<dbReference type="Proteomes" id="UP000199681">
    <property type="component" value="Unassembled WGS sequence"/>
</dbReference>
<evidence type="ECO:0000256" key="2">
    <source>
        <dbReference type="ARBA" id="ARBA00006219"/>
    </source>
</evidence>
<evidence type="ECO:0000256" key="14">
    <source>
        <dbReference type="ARBA" id="ARBA00049067"/>
    </source>
</evidence>
<reference evidence="18 20" key="2">
    <citation type="submission" date="2019-03" db="EMBL/GenBank/DDBJ databases">
        <title>Genomics of glacier-inhabiting Cryobacterium strains.</title>
        <authorList>
            <person name="Liu Q."/>
            <person name="Xin Y.-H."/>
        </authorList>
    </citation>
    <scope>NUCLEOTIDE SEQUENCE [LARGE SCALE GENOMIC DNA]</scope>
    <source>
        <strain evidence="18 20">Hh34</strain>
    </source>
</reference>
<dbReference type="EMBL" id="FOPW01000019">
    <property type="protein sequence ID" value="SFH87364.1"/>
    <property type="molecule type" value="Genomic_DNA"/>
</dbReference>
<dbReference type="InterPro" id="IPR011009">
    <property type="entry name" value="Kinase-like_dom_sf"/>
</dbReference>
<dbReference type="AlphaFoldDB" id="A0A1I3DKU2"/>
<feature type="region of interest" description="Disordered" evidence="15">
    <location>
        <begin position="19"/>
        <end position="74"/>
    </location>
</feature>
<evidence type="ECO:0000256" key="12">
    <source>
        <dbReference type="ARBA" id="ARBA00023277"/>
    </source>
</evidence>
<keyword evidence="7 18" id="KW-0808">Transferase</keyword>
<evidence type="ECO:0000313" key="19">
    <source>
        <dbReference type="Proteomes" id="UP000199681"/>
    </source>
</evidence>
<keyword evidence="19" id="KW-1185">Reference proteome</keyword>
<comment type="pathway">
    <text evidence="1">Glycan biosynthesis; glycogen biosynthesis.</text>
</comment>
<comment type="similarity">
    <text evidence="2">Belongs to the aminoglycoside phosphotransferase family.</text>
</comment>
<dbReference type="Gene3D" id="3.90.1200.10">
    <property type="match status" value="1"/>
</dbReference>
<feature type="compositionally biased region" description="Polar residues" evidence="15">
    <location>
        <begin position="190"/>
        <end position="199"/>
    </location>
</feature>
<gene>
    <name evidence="18" type="ORF">E3O11_15765</name>
    <name evidence="17" type="ORF">SAMN05216274_11914</name>
</gene>
<evidence type="ECO:0000256" key="9">
    <source>
        <dbReference type="ARBA" id="ARBA00022777"/>
    </source>
</evidence>
<dbReference type="GO" id="GO:0016301">
    <property type="term" value="F:kinase activity"/>
    <property type="evidence" value="ECO:0007669"/>
    <property type="project" value="UniProtKB-KW"/>
</dbReference>
<evidence type="ECO:0000256" key="10">
    <source>
        <dbReference type="ARBA" id="ARBA00022840"/>
    </source>
</evidence>
<comment type="catalytic activity">
    <reaction evidence="14">
        <text>D-maltose + ATP = alpha-maltose 1-phosphate + ADP + H(+)</text>
        <dbReference type="Rhea" id="RHEA:31915"/>
        <dbReference type="ChEBI" id="CHEBI:15378"/>
        <dbReference type="ChEBI" id="CHEBI:17306"/>
        <dbReference type="ChEBI" id="CHEBI:30616"/>
        <dbReference type="ChEBI" id="CHEBI:63576"/>
        <dbReference type="ChEBI" id="CHEBI:456216"/>
        <dbReference type="EC" id="2.7.1.175"/>
    </reaction>
</comment>
<keyword evidence="9" id="KW-0418">Kinase</keyword>
<evidence type="ECO:0000256" key="7">
    <source>
        <dbReference type="ARBA" id="ARBA00022679"/>
    </source>
</evidence>
<comment type="subunit">
    <text evidence="3">Monomer.</text>
</comment>
<keyword evidence="8" id="KW-0547">Nucleotide-binding</keyword>